<keyword evidence="3" id="KW-1185">Reference proteome</keyword>
<organism evidence="2 3">
    <name type="scientific">Glossina austeni</name>
    <name type="common">Savannah tsetse fly</name>
    <dbReference type="NCBI Taxonomy" id="7395"/>
    <lineage>
        <taxon>Eukaryota</taxon>
        <taxon>Metazoa</taxon>
        <taxon>Ecdysozoa</taxon>
        <taxon>Arthropoda</taxon>
        <taxon>Hexapoda</taxon>
        <taxon>Insecta</taxon>
        <taxon>Pterygota</taxon>
        <taxon>Neoptera</taxon>
        <taxon>Endopterygota</taxon>
        <taxon>Diptera</taxon>
        <taxon>Brachycera</taxon>
        <taxon>Muscomorpha</taxon>
        <taxon>Hippoboscoidea</taxon>
        <taxon>Glossinidae</taxon>
        <taxon>Glossina</taxon>
    </lineage>
</organism>
<feature type="region of interest" description="Disordered" evidence="1">
    <location>
        <begin position="1"/>
        <end position="79"/>
    </location>
</feature>
<sequence length="253" mass="27439">MSDEVPSGRLSQIFDTLTNLQTNPNPSSSLSRTRNAAARRSTSSSPSPSTSGRLTPASAGSGSVGSGGSGGGGTYHLHNHPQTYQYLTQTHNYFLRPQDNAEQNDGAGRHALENSSSPPCSSTGLQCAAQSTPNSPRLMPRRTQRVPPIPVKPSNVNLSATPSMTAEKSERHVSGAESDASWPHLSTLTDYLDVHQVNNYPAGAMPEINWQERCLELQLELHRSKNQAGRIRDMLREKNRVEVSDNIDLAEIK</sequence>
<evidence type="ECO:0000313" key="2">
    <source>
        <dbReference type="EnsemblMetazoa" id="GAUT045064-PA"/>
    </source>
</evidence>
<accession>A0A1A9VRB4</accession>
<name>A0A1A9VRB4_GLOAU</name>
<dbReference type="Proteomes" id="UP000078200">
    <property type="component" value="Unassembled WGS sequence"/>
</dbReference>
<feature type="compositionally biased region" description="Polar residues" evidence="1">
    <location>
        <begin position="154"/>
        <end position="166"/>
    </location>
</feature>
<dbReference type="EnsemblMetazoa" id="GAUT045064-RA">
    <property type="protein sequence ID" value="GAUT045064-PA"/>
    <property type="gene ID" value="GAUT045064"/>
</dbReference>
<feature type="compositionally biased region" description="Low complexity" evidence="1">
    <location>
        <begin position="27"/>
        <end position="61"/>
    </location>
</feature>
<protein>
    <submittedName>
        <fullName evidence="2">Uncharacterized protein</fullName>
    </submittedName>
</protein>
<feature type="compositionally biased region" description="Polar residues" evidence="1">
    <location>
        <begin position="113"/>
        <end position="135"/>
    </location>
</feature>
<feature type="region of interest" description="Disordered" evidence="1">
    <location>
        <begin position="98"/>
        <end position="169"/>
    </location>
</feature>
<feature type="compositionally biased region" description="Gly residues" evidence="1">
    <location>
        <begin position="62"/>
        <end position="74"/>
    </location>
</feature>
<reference evidence="2" key="1">
    <citation type="submission" date="2020-05" db="UniProtKB">
        <authorList>
            <consortium name="EnsemblMetazoa"/>
        </authorList>
    </citation>
    <scope>IDENTIFICATION</scope>
    <source>
        <strain evidence="2">TTRI</strain>
    </source>
</reference>
<evidence type="ECO:0000256" key="1">
    <source>
        <dbReference type="SAM" id="MobiDB-lite"/>
    </source>
</evidence>
<proteinExistence type="predicted"/>
<evidence type="ECO:0000313" key="3">
    <source>
        <dbReference type="Proteomes" id="UP000078200"/>
    </source>
</evidence>
<feature type="compositionally biased region" description="Polar residues" evidence="1">
    <location>
        <begin position="9"/>
        <end position="26"/>
    </location>
</feature>
<dbReference type="AlphaFoldDB" id="A0A1A9VRB4"/>
<dbReference type="VEuPathDB" id="VectorBase:GAUT045064"/>